<gene>
    <name evidence="1" type="ordered locus">HDEF_2170</name>
</gene>
<evidence type="ECO:0000313" key="1">
    <source>
        <dbReference type="EMBL" id="ACQ68727.1"/>
    </source>
</evidence>
<dbReference type="HOGENOM" id="CLU_1765502_0_0_6"/>
<dbReference type="EMBL" id="CP001277">
    <property type="protein sequence ID" value="ACQ68727.1"/>
    <property type="molecule type" value="Genomic_DNA"/>
</dbReference>
<dbReference type="KEGG" id="hde:HDEF_2170"/>
<protein>
    <submittedName>
        <fullName evidence="1">Uncharacterized protein</fullName>
    </submittedName>
</protein>
<organism evidence="1 2">
    <name type="scientific">Hamiltonella defensa subsp. Acyrthosiphon pisum (strain 5AT)</name>
    <dbReference type="NCBI Taxonomy" id="572265"/>
    <lineage>
        <taxon>Bacteria</taxon>
        <taxon>Pseudomonadati</taxon>
        <taxon>Pseudomonadota</taxon>
        <taxon>Gammaproteobacteria</taxon>
        <taxon>Enterobacterales</taxon>
        <taxon>Enterobacteriaceae</taxon>
        <taxon>aphid secondary symbionts</taxon>
        <taxon>Candidatus Williamhamiltonella</taxon>
    </lineage>
</organism>
<evidence type="ECO:0000313" key="2">
    <source>
        <dbReference type="Proteomes" id="UP000002334"/>
    </source>
</evidence>
<accession>C4K870</accession>
<keyword evidence="2" id="KW-1185">Reference proteome</keyword>
<sequence>MFFIAQAASLARDGSQERAKFHAALGLRCPLQNVANFGLSAAAMLGGLDSDGPMHFIGQISYIYVCHLVSLLFQDINDTIVHRKNQNTSIFHVAWSIWVAKNRLANLDWPLIYWLGLLASRFGGAETKHPFRQTTSGNLDIFVKRGF</sequence>
<dbReference type="AlphaFoldDB" id="C4K870"/>
<reference evidence="1 2" key="1">
    <citation type="journal article" date="2009" name="Proc. Natl. Acad. Sci. U.S.A.">
        <title>Hamiltonella defensa, genome evolution of protective bacterial endosymbiont from pathogenic ancestors.</title>
        <authorList>
            <person name="Degnan P.H."/>
            <person name="Yu Y."/>
            <person name="Sisneros N."/>
            <person name="Wing R.A."/>
            <person name="Moran N.A."/>
        </authorList>
    </citation>
    <scope>NUCLEOTIDE SEQUENCE [LARGE SCALE GENOMIC DNA]</scope>
    <source>
        <strain evidence="2">5AT</strain>
    </source>
</reference>
<dbReference type="Proteomes" id="UP000002334">
    <property type="component" value="Chromosome"/>
</dbReference>
<proteinExistence type="predicted"/>
<name>C4K870_HAMD5</name>